<dbReference type="CDD" id="cd01949">
    <property type="entry name" value="GGDEF"/>
    <property type="match status" value="1"/>
</dbReference>
<dbReference type="InterPro" id="IPR001633">
    <property type="entry name" value="EAL_dom"/>
</dbReference>
<dbReference type="SUPFAM" id="SSF55785">
    <property type="entry name" value="PYP-like sensor domain (PAS domain)"/>
    <property type="match status" value="1"/>
</dbReference>
<sequence length="879" mass="91323">MDPRRWWLLAVAVPAFVACAAAAATPALRDLGDLAVVLVGLITSAVLWTAGRQPGRSAAWRLFAAAPLFPVLGAALAAALDPTDPLDRVVVRWLPTVPGYVIAVVALLALAGRSRLRTGRRAAAEAALFLTASLVAVRLLVGGPVGEWSDMALGEQLVLGAAVVATSATMTAALLLLCVVEPARRWMAAVLLVGTVLLTSGRGLGTSAVLTDTAALSALARFPVVGGLLLLGLAVLLDPGRDAPAPAARGPRRTVEVGQLLPMAALLVAVVAAGVARLTGHTLDMVTWAGLMLAVLLAVAQRWTSACQEQHLTARLRRSEAYFRSLVHSGVDAVVILDDALRVTWASPALERVLGPAAAQLVGRPLLDAVHPEDQPPLAEALAAGAGASALLGLRLRDATGVWRALEAGIADLRDDGDVGAVVLQCRDMTERQARERSLQSVAYTDPMTALPNRAGMLQLLDERLVAGACDGEPGTLLMVELDGILAARQHAGRDVVSAVVAEIGRRLRSTVRGEDVVARMGGGAFAVLAAGHGADADQLAGRILSVVEQPILTAAGIVDLTACVGLVDLETGLAVEDVLVRADLSLRAASAAGPGMAQRYRPALGDAAARHEQLREDLRSARARGELFLLFQPVVSLADQRVAGVEALLRWRHPTLGEIPPAEFLPIAEQSGLIGELQRFALEEAARAGAAMPESAADVRVGVDAPAGYVATGAMVADVEAALRASGLAPERLVLEIDDGTVTSSEERGGLDVSTLRLMGVHVALAGFGGDSSMLTHLTKLPIDMVKLDRAFVSRIDRDPKTRALCESIVGIGRALGMAVVAEGVETSAQLAVLSGFGCHYAQGFLLSRPMPLEQLMVLLSDGASAAWPALVGSSSPR</sequence>
<dbReference type="PROSITE" id="PS51257">
    <property type="entry name" value="PROKAR_LIPOPROTEIN"/>
    <property type="match status" value="1"/>
</dbReference>
<feature type="transmembrane region" description="Helical" evidence="1">
    <location>
        <begin position="186"/>
        <end position="204"/>
    </location>
</feature>
<dbReference type="PROSITE" id="PS50883">
    <property type="entry name" value="EAL"/>
    <property type="match status" value="1"/>
</dbReference>
<evidence type="ECO:0000256" key="2">
    <source>
        <dbReference type="SAM" id="SignalP"/>
    </source>
</evidence>
<dbReference type="Pfam" id="PF00563">
    <property type="entry name" value="EAL"/>
    <property type="match status" value="1"/>
</dbReference>
<feature type="domain" description="GGDEF" evidence="5">
    <location>
        <begin position="473"/>
        <end position="603"/>
    </location>
</feature>
<feature type="transmembrane region" description="Helical" evidence="1">
    <location>
        <begin position="257"/>
        <end position="279"/>
    </location>
</feature>
<dbReference type="PANTHER" id="PTHR44757">
    <property type="entry name" value="DIGUANYLATE CYCLASE DGCP"/>
    <property type="match status" value="1"/>
</dbReference>
<dbReference type="InterPro" id="IPR000160">
    <property type="entry name" value="GGDEF_dom"/>
</dbReference>
<dbReference type="SUPFAM" id="SSF141868">
    <property type="entry name" value="EAL domain-like"/>
    <property type="match status" value="1"/>
</dbReference>
<dbReference type="InterPro" id="IPR013656">
    <property type="entry name" value="PAS_4"/>
</dbReference>
<dbReference type="InterPro" id="IPR035919">
    <property type="entry name" value="EAL_sf"/>
</dbReference>
<feature type="domain" description="EAL" evidence="4">
    <location>
        <begin position="612"/>
        <end position="865"/>
    </location>
</feature>
<name>A0A1G7KKQ7_9ACTN</name>
<dbReference type="SMART" id="SM00267">
    <property type="entry name" value="GGDEF"/>
    <property type="match status" value="1"/>
</dbReference>
<keyword evidence="2" id="KW-0732">Signal</keyword>
<dbReference type="Gene3D" id="3.20.20.450">
    <property type="entry name" value="EAL domain"/>
    <property type="match status" value="1"/>
</dbReference>
<evidence type="ECO:0000259" key="3">
    <source>
        <dbReference type="PROSITE" id="PS50112"/>
    </source>
</evidence>
<feature type="transmembrane region" description="Helical" evidence="1">
    <location>
        <begin position="123"/>
        <end position="145"/>
    </location>
</feature>
<keyword evidence="1" id="KW-1133">Transmembrane helix</keyword>
<dbReference type="Proteomes" id="UP000199406">
    <property type="component" value="Unassembled WGS sequence"/>
</dbReference>
<keyword evidence="1" id="KW-0812">Transmembrane</keyword>
<dbReference type="InterPro" id="IPR035965">
    <property type="entry name" value="PAS-like_dom_sf"/>
</dbReference>
<dbReference type="SMART" id="SM00052">
    <property type="entry name" value="EAL"/>
    <property type="match status" value="1"/>
</dbReference>
<dbReference type="Gene3D" id="3.30.450.20">
    <property type="entry name" value="PAS domain"/>
    <property type="match status" value="1"/>
</dbReference>
<accession>A0A1G7KKQ7</accession>
<dbReference type="AlphaFoldDB" id="A0A1G7KKQ7"/>
<feature type="domain" description="PAS" evidence="3">
    <location>
        <begin position="319"/>
        <end position="382"/>
    </location>
</feature>
<feature type="transmembrane region" description="Helical" evidence="1">
    <location>
        <begin position="58"/>
        <end position="80"/>
    </location>
</feature>
<proteinExistence type="predicted"/>
<dbReference type="EMBL" id="FNBT01000003">
    <property type="protein sequence ID" value="SDF37634.1"/>
    <property type="molecule type" value="Genomic_DNA"/>
</dbReference>
<dbReference type="SUPFAM" id="SSF55073">
    <property type="entry name" value="Nucleotide cyclase"/>
    <property type="match status" value="1"/>
</dbReference>
<dbReference type="NCBIfam" id="TIGR00254">
    <property type="entry name" value="GGDEF"/>
    <property type="match status" value="1"/>
</dbReference>
<dbReference type="PROSITE" id="PS50112">
    <property type="entry name" value="PAS"/>
    <property type="match status" value="1"/>
</dbReference>
<evidence type="ECO:0000259" key="4">
    <source>
        <dbReference type="PROSITE" id="PS50883"/>
    </source>
</evidence>
<feature type="transmembrane region" description="Helical" evidence="1">
    <location>
        <begin position="34"/>
        <end position="51"/>
    </location>
</feature>
<dbReference type="InterPro" id="IPR052155">
    <property type="entry name" value="Biofilm_reg_signaling"/>
</dbReference>
<protein>
    <submittedName>
        <fullName evidence="6">PAS domain S-box-containing protein/diguanylate cyclase (GGDEF) domain-containing protein</fullName>
    </submittedName>
</protein>
<feature type="transmembrane region" description="Helical" evidence="1">
    <location>
        <begin position="92"/>
        <end position="111"/>
    </location>
</feature>
<dbReference type="OrthoDB" id="5179666at2"/>
<dbReference type="SMART" id="SM00091">
    <property type="entry name" value="PAS"/>
    <property type="match status" value="1"/>
</dbReference>
<feature type="chain" id="PRO_5011545992" evidence="2">
    <location>
        <begin position="24"/>
        <end position="879"/>
    </location>
</feature>
<feature type="transmembrane region" description="Helical" evidence="1">
    <location>
        <begin position="216"/>
        <end position="237"/>
    </location>
</feature>
<dbReference type="Pfam" id="PF08448">
    <property type="entry name" value="PAS_4"/>
    <property type="match status" value="1"/>
</dbReference>
<keyword evidence="1" id="KW-0472">Membrane</keyword>
<dbReference type="PANTHER" id="PTHR44757:SF2">
    <property type="entry name" value="BIOFILM ARCHITECTURE MAINTENANCE PROTEIN MBAA"/>
    <property type="match status" value="1"/>
</dbReference>
<dbReference type="PROSITE" id="PS50887">
    <property type="entry name" value="GGDEF"/>
    <property type="match status" value="1"/>
</dbReference>
<feature type="signal peptide" evidence="2">
    <location>
        <begin position="1"/>
        <end position="23"/>
    </location>
</feature>
<dbReference type="InterPro" id="IPR029787">
    <property type="entry name" value="Nucleotide_cyclase"/>
</dbReference>
<gene>
    <name evidence="6" type="ORF">SAMN05660662_1928</name>
</gene>
<dbReference type="Pfam" id="PF00990">
    <property type="entry name" value="GGDEF"/>
    <property type="match status" value="1"/>
</dbReference>
<evidence type="ECO:0000259" key="5">
    <source>
        <dbReference type="PROSITE" id="PS50887"/>
    </source>
</evidence>
<evidence type="ECO:0000313" key="7">
    <source>
        <dbReference type="Proteomes" id="UP000199406"/>
    </source>
</evidence>
<dbReference type="InterPro" id="IPR000014">
    <property type="entry name" value="PAS"/>
</dbReference>
<keyword evidence="7" id="KW-1185">Reference proteome</keyword>
<dbReference type="NCBIfam" id="TIGR00229">
    <property type="entry name" value="sensory_box"/>
    <property type="match status" value="1"/>
</dbReference>
<dbReference type="CDD" id="cd01948">
    <property type="entry name" value="EAL"/>
    <property type="match status" value="1"/>
</dbReference>
<dbReference type="RefSeq" id="WP_143030359.1">
    <property type="nucleotide sequence ID" value="NZ_FNBT01000003.1"/>
</dbReference>
<dbReference type="InterPro" id="IPR043128">
    <property type="entry name" value="Rev_trsase/Diguanyl_cyclase"/>
</dbReference>
<evidence type="ECO:0000313" key="6">
    <source>
        <dbReference type="EMBL" id="SDF37634.1"/>
    </source>
</evidence>
<feature type="transmembrane region" description="Helical" evidence="1">
    <location>
        <begin position="157"/>
        <end position="179"/>
    </location>
</feature>
<organism evidence="6 7">
    <name type="scientific">Blastococcus aurantiacus</name>
    <dbReference type="NCBI Taxonomy" id="1550231"/>
    <lineage>
        <taxon>Bacteria</taxon>
        <taxon>Bacillati</taxon>
        <taxon>Actinomycetota</taxon>
        <taxon>Actinomycetes</taxon>
        <taxon>Geodermatophilales</taxon>
        <taxon>Geodermatophilaceae</taxon>
        <taxon>Blastococcus</taxon>
    </lineage>
</organism>
<dbReference type="CDD" id="cd00130">
    <property type="entry name" value="PAS"/>
    <property type="match status" value="1"/>
</dbReference>
<dbReference type="STRING" id="1550231.SAMN05660662_1928"/>
<reference evidence="7" key="1">
    <citation type="submission" date="2016-10" db="EMBL/GenBank/DDBJ databases">
        <authorList>
            <person name="Varghese N."/>
            <person name="Submissions S."/>
        </authorList>
    </citation>
    <scope>NUCLEOTIDE SEQUENCE [LARGE SCALE GENOMIC DNA]</scope>
    <source>
        <strain evidence="7">DSM 44268</strain>
    </source>
</reference>
<evidence type="ECO:0000256" key="1">
    <source>
        <dbReference type="SAM" id="Phobius"/>
    </source>
</evidence>
<dbReference type="Gene3D" id="3.30.70.270">
    <property type="match status" value="1"/>
</dbReference>